<dbReference type="GO" id="GO:0005886">
    <property type="term" value="C:plasma membrane"/>
    <property type="evidence" value="ECO:0007669"/>
    <property type="project" value="UniProtKB-SubCell"/>
</dbReference>
<evidence type="ECO:0000313" key="8">
    <source>
        <dbReference type="Proteomes" id="UP000318578"/>
    </source>
</evidence>
<keyword evidence="8" id="KW-1185">Reference proteome</keyword>
<evidence type="ECO:0000256" key="4">
    <source>
        <dbReference type="ARBA" id="ARBA00023136"/>
    </source>
</evidence>
<reference evidence="7 8" key="1">
    <citation type="submission" date="2019-07" db="EMBL/GenBank/DDBJ databases">
        <title>New species of Amycolatopsis and Streptomyces.</title>
        <authorList>
            <person name="Duangmal K."/>
            <person name="Teo W.F.A."/>
            <person name="Lipun K."/>
        </authorList>
    </citation>
    <scope>NUCLEOTIDE SEQUENCE [LARGE SCALE GENOMIC DNA]</scope>
    <source>
        <strain evidence="7 8">JCM 30562</strain>
    </source>
</reference>
<organism evidence="7 8">
    <name type="scientific">Amycolatopsis acidiphila</name>
    <dbReference type="NCBI Taxonomy" id="715473"/>
    <lineage>
        <taxon>Bacteria</taxon>
        <taxon>Bacillati</taxon>
        <taxon>Actinomycetota</taxon>
        <taxon>Actinomycetes</taxon>
        <taxon>Pseudonocardiales</taxon>
        <taxon>Pseudonocardiaceae</taxon>
        <taxon>Amycolatopsis</taxon>
    </lineage>
</organism>
<keyword evidence="2 5" id="KW-0812">Transmembrane</keyword>
<evidence type="ECO:0000256" key="5">
    <source>
        <dbReference type="SAM" id="Phobius"/>
    </source>
</evidence>
<feature type="transmembrane region" description="Helical" evidence="5">
    <location>
        <begin position="381"/>
        <end position="401"/>
    </location>
</feature>
<feature type="transmembrane region" description="Helical" evidence="5">
    <location>
        <begin position="27"/>
        <end position="49"/>
    </location>
</feature>
<dbReference type="PROSITE" id="PS50850">
    <property type="entry name" value="MFS"/>
    <property type="match status" value="1"/>
</dbReference>
<feature type="transmembrane region" description="Helical" evidence="5">
    <location>
        <begin position="204"/>
        <end position="223"/>
    </location>
</feature>
<sequence length="443" mass="45703">MENLDGTIIATAAPRMAASFGVPSVDISAAMTAYLVTLAVGIPASGWLASRFGTRAVFGSAIVIFTVASGLCAASVSLPMLIGMRVLQGLGGAMMVPVGRLAVLRSTDRRDLIRAIAYLTWPGLIAPVLAPVLGGFFTQYASWRWIFLVNLPLGVLAGLLAARMVPAARAGVESTLDWLGFLLTGVSLAALVLGMHWVGQSPVHWGGVVAALAVGAGTGLLAVRHLRRGAQPLMDLRTLRVRTYRIATAGGSAYRAVITAVPFLLPLLFQDAFGWDPVHSGLVVIAVFAGNVGIKPFTTPIMRRFPFRPVLLASLAGGVATLVGCALLTTATPLWLILAVLFVSGVFRSIGFTAYNTLQFADVGKAELPSANTLAATSQQLAAGLGVALGALALRVGVPIAGDAGTGAYRVAFVILAAAMAACALEVVRLPAGAGDQVRAGSR</sequence>
<dbReference type="AlphaFoldDB" id="A0A558A305"/>
<evidence type="ECO:0000256" key="3">
    <source>
        <dbReference type="ARBA" id="ARBA00022989"/>
    </source>
</evidence>
<comment type="caution">
    <text evidence="7">The sequence shown here is derived from an EMBL/GenBank/DDBJ whole genome shotgun (WGS) entry which is preliminary data.</text>
</comment>
<feature type="transmembrane region" description="Helical" evidence="5">
    <location>
        <begin position="82"/>
        <end position="103"/>
    </location>
</feature>
<keyword evidence="3 5" id="KW-1133">Transmembrane helix</keyword>
<dbReference type="GO" id="GO:0022857">
    <property type="term" value="F:transmembrane transporter activity"/>
    <property type="evidence" value="ECO:0007669"/>
    <property type="project" value="InterPro"/>
</dbReference>
<keyword evidence="4 5" id="KW-0472">Membrane</keyword>
<evidence type="ECO:0000313" key="7">
    <source>
        <dbReference type="EMBL" id="TVT18640.1"/>
    </source>
</evidence>
<comment type="subcellular location">
    <subcellularLocation>
        <location evidence="1">Cell membrane</location>
        <topology evidence="1">Multi-pass membrane protein</topology>
    </subcellularLocation>
</comment>
<dbReference type="InterPro" id="IPR011701">
    <property type="entry name" value="MFS"/>
</dbReference>
<name>A0A558A305_9PSEU</name>
<dbReference type="Gene3D" id="1.20.1250.20">
    <property type="entry name" value="MFS general substrate transporter like domains"/>
    <property type="match status" value="1"/>
</dbReference>
<dbReference type="Proteomes" id="UP000318578">
    <property type="component" value="Unassembled WGS sequence"/>
</dbReference>
<feature type="transmembrane region" description="Helical" evidence="5">
    <location>
        <begin position="335"/>
        <end position="355"/>
    </location>
</feature>
<feature type="transmembrane region" description="Helical" evidence="5">
    <location>
        <begin position="310"/>
        <end position="329"/>
    </location>
</feature>
<feature type="domain" description="Major facilitator superfamily (MFS) profile" evidence="6">
    <location>
        <begin position="1"/>
        <end position="435"/>
    </location>
</feature>
<dbReference type="OrthoDB" id="9812221at2"/>
<feature type="transmembrane region" description="Helical" evidence="5">
    <location>
        <begin position="407"/>
        <end position="428"/>
    </location>
</feature>
<dbReference type="Gene3D" id="1.20.1720.10">
    <property type="entry name" value="Multidrug resistance protein D"/>
    <property type="match status" value="1"/>
</dbReference>
<feature type="transmembrane region" description="Helical" evidence="5">
    <location>
        <begin position="178"/>
        <end position="198"/>
    </location>
</feature>
<feature type="transmembrane region" description="Helical" evidence="5">
    <location>
        <begin position="143"/>
        <end position="166"/>
    </location>
</feature>
<dbReference type="PANTHER" id="PTHR23501">
    <property type="entry name" value="MAJOR FACILITATOR SUPERFAMILY"/>
    <property type="match status" value="1"/>
</dbReference>
<proteinExistence type="predicted"/>
<dbReference type="Pfam" id="PF07690">
    <property type="entry name" value="MFS_1"/>
    <property type="match status" value="1"/>
</dbReference>
<accession>A0A558A305</accession>
<feature type="transmembrane region" description="Helical" evidence="5">
    <location>
        <begin position="115"/>
        <end position="137"/>
    </location>
</feature>
<evidence type="ECO:0000256" key="1">
    <source>
        <dbReference type="ARBA" id="ARBA00004651"/>
    </source>
</evidence>
<feature type="transmembrane region" description="Helical" evidence="5">
    <location>
        <begin position="56"/>
        <end position="76"/>
    </location>
</feature>
<protein>
    <submittedName>
        <fullName evidence="7">MFS transporter</fullName>
    </submittedName>
</protein>
<dbReference type="PANTHER" id="PTHR23501:SF1">
    <property type="entry name" value="TRANSPORT PROTEIN HSRA-RELATED"/>
    <property type="match status" value="1"/>
</dbReference>
<feature type="transmembrane region" description="Helical" evidence="5">
    <location>
        <begin position="244"/>
        <end position="265"/>
    </location>
</feature>
<dbReference type="EMBL" id="VJZA01000058">
    <property type="protein sequence ID" value="TVT18640.1"/>
    <property type="molecule type" value="Genomic_DNA"/>
</dbReference>
<dbReference type="InterPro" id="IPR036259">
    <property type="entry name" value="MFS_trans_sf"/>
</dbReference>
<dbReference type="SUPFAM" id="SSF103473">
    <property type="entry name" value="MFS general substrate transporter"/>
    <property type="match status" value="1"/>
</dbReference>
<dbReference type="InterPro" id="IPR020846">
    <property type="entry name" value="MFS_dom"/>
</dbReference>
<gene>
    <name evidence="7" type="ORF">FNH06_27070</name>
</gene>
<feature type="transmembrane region" description="Helical" evidence="5">
    <location>
        <begin position="277"/>
        <end position="298"/>
    </location>
</feature>
<evidence type="ECO:0000256" key="2">
    <source>
        <dbReference type="ARBA" id="ARBA00022692"/>
    </source>
</evidence>
<evidence type="ECO:0000259" key="6">
    <source>
        <dbReference type="PROSITE" id="PS50850"/>
    </source>
</evidence>